<dbReference type="GO" id="GO:0003677">
    <property type="term" value="F:DNA binding"/>
    <property type="evidence" value="ECO:0007669"/>
    <property type="project" value="UniProtKB-KW"/>
</dbReference>
<dbReference type="InterPro" id="IPR004333">
    <property type="entry name" value="SBP_dom"/>
</dbReference>
<reference evidence="12" key="1">
    <citation type="journal article" date="2017" name="Nat. Commun.">
        <title>The asparagus genome sheds light on the origin and evolution of a young Y chromosome.</title>
        <authorList>
            <person name="Harkess A."/>
            <person name="Zhou J."/>
            <person name="Xu C."/>
            <person name="Bowers J.E."/>
            <person name="Van der Hulst R."/>
            <person name="Ayyampalayam S."/>
            <person name="Mercati F."/>
            <person name="Riccardi P."/>
            <person name="McKain M.R."/>
            <person name="Kakrana A."/>
            <person name="Tang H."/>
            <person name="Ray J."/>
            <person name="Groenendijk J."/>
            <person name="Arikit S."/>
            <person name="Mathioni S.M."/>
            <person name="Nakano M."/>
            <person name="Shan H."/>
            <person name="Telgmann-Rauber A."/>
            <person name="Kanno A."/>
            <person name="Yue Z."/>
            <person name="Chen H."/>
            <person name="Li W."/>
            <person name="Chen Y."/>
            <person name="Xu X."/>
            <person name="Zhang Y."/>
            <person name="Luo S."/>
            <person name="Chen H."/>
            <person name="Gao J."/>
            <person name="Mao Z."/>
            <person name="Pires J.C."/>
            <person name="Luo M."/>
            <person name="Kudrna D."/>
            <person name="Wing R.A."/>
            <person name="Meyers B.C."/>
            <person name="Yi K."/>
            <person name="Kong H."/>
            <person name="Lavrijsen P."/>
            <person name="Sunseri F."/>
            <person name="Falavigna A."/>
            <person name="Ye Y."/>
            <person name="Leebens-Mack J.H."/>
            <person name="Chen G."/>
        </authorList>
    </citation>
    <scope>NUCLEOTIDE SEQUENCE [LARGE SCALE GENOMIC DNA]</scope>
    <source>
        <strain evidence="12">cv. DH0086</strain>
    </source>
</reference>
<keyword evidence="6" id="KW-0238">DNA-binding</keyword>
<keyword evidence="4" id="KW-0862">Zinc</keyword>
<feature type="domain" description="SBP-type" evidence="10">
    <location>
        <begin position="82"/>
        <end position="159"/>
    </location>
</feature>
<dbReference type="EMBL" id="CM007384">
    <property type="protein sequence ID" value="ONK72007.1"/>
    <property type="molecule type" value="Genomic_DNA"/>
</dbReference>
<keyword evidence="5" id="KW-0805">Transcription regulation</keyword>
<gene>
    <name evidence="11" type="ORF">A4U43_C04F14680</name>
</gene>
<keyword evidence="2" id="KW-0479">Metal-binding</keyword>
<keyword evidence="8" id="KW-0539">Nucleus</keyword>
<comment type="subcellular location">
    <subcellularLocation>
        <location evidence="1">Nucleus</location>
    </subcellularLocation>
</comment>
<evidence type="ECO:0000256" key="8">
    <source>
        <dbReference type="ARBA" id="ARBA00023242"/>
    </source>
</evidence>
<dbReference type="Pfam" id="PF03110">
    <property type="entry name" value="SBP"/>
    <property type="match status" value="1"/>
</dbReference>
<dbReference type="AlphaFoldDB" id="A0A5P1F3L5"/>
<dbReference type="GO" id="GO:0005634">
    <property type="term" value="C:nucleus"/>
    <property type="evidence" value="ECO:0007669"/>
    <property type="project" value="UniProtKB-SubCell"/>
</dbReference>
<evidence type="ECO:0000256" key="9">
    <source>
        <dbReference type="PROSITE-ProRule" id="PRU00470"/>
    </source>
</evidence>
<accession>A0A5P1F3L5</accession>
<evidence type="ECO:0000256" key="2">
    <source>
        <dbReference type="ARBA" id="ARBA00022723"/>
    </source>
</evidence>
<dbReference type="PANTHER" id="PTHR31251">
    <property type="entry name" value="SQUAMOSA PROMOTER-BINDING-LIKE PROTEIN 4"/>
    <property type="match status" value="1"/>
</dbReference>
<dbReference type="PROSITE" id="PS51141">
    <property type="entry name" value="ZF_SBP"/>
    <property type="match status" value="1"/>
</dbReference>
<dbReference type="PANTHER" id="PTHR31251:SF208">
    <property type="entry name" value="SQUAMOSA PROMOTER-BINDING-LIKE PROTEIN 18"/>
    <property type="match status" value="1"/>
</dbReference>
<dbReference type="Gramene" id="ONK72007">
    <property type="protein sequence ID" value="ONK72007"/>
    <property type="gene ID" value="A4U43_C04F14680"/>
</dbReference>
<evidence type="ECO:0000313" key="12">
    <source>
        <dbReference type="Proteomes" id="UP000243459"/>
    </source>
</evidence>
<dbReference type="InterPro" id="IPR044817">
    <property type="entry name" value="SBP-like"/>
</dbReference>
<name>A0A5P1F3L5_ASPOF</name>
<evidence type="ECO:0000256" key="1">
    <source>
        <dbReference type="ARBA" id="ARBA00004123"/>
    </source>
</evidence>
<dbReference type="Gene3D" id="4.10.1100.10">
    <property type="entry name" value="Transcription factor, SBP-box domain"/>
    <property type="match status" value="1"/>
</dbReference>
<dbReference type="InterPro" id="IPR036893">
    <property type="entry name" value="SBP_sf"/>
</dbReference>
<dbReference type="GO" id="GO:0008270">
    <property type="term" value="F:zinc ion binding"/>
    <property type="evidence" value="ECO:0007669"/>
    <property type="project" value="UniProtKB-KW"/>
</dbReference>
<protein>
    <recommendedName>
        <fullName evidence="10">SBP-type domain-containing protein</fullName>
    </recommendedName>
</protein>
<evidence type="ECO:0000256" key="7">
    <source>
        <dbReference type="ARBA" id="ARBA00023163"/>
    </source>
</evidence>
<dbReference type="SUPFAM" id="SSF103612">
    <property type="entry name" value="SBT domain"/>
    <property type="match status" value="1"/>
</dbReference>
<evidence type="ECO:0000259" key="10">
    <source>
        <dbReference type="PROSITE" id="PS51141"/>
    </source>
</evidence>
<keyword evidence="12" id="KW-1185">Reference proteome</keyword>
<keyword evidence="7" id="KW-0804">Transcription</keyword>
<keyword evidence="3 9" id="KW-0863">Zinc-finger</keyword>
<evidence type="ECO:0000256" key="5">
    <source>
        <dbReference type="ARBA" id="ARBA00023015"/>
    </source>
</evidence>
<evidence type="ECO:0000313" key="11">
    <source>
        <dbReference type="EMBL" id="ONK72007.1"/>
    </source>
</evidence>
<dbReference type="FunFam" id="4.10.1100.10:FF:000001">
    <property type="entry name" value="Squamosa promoter-binding-like protein 14"/>
    <property type="match status" value="1"/>
</dbReference>
<dbReference type="Proteomes" id="UP000243459">
    <property type="component" value="Chromosome 4"/>
</dbReference>
<sequence length="316" mass="35441">MRDFPFSGGVVRITVEHGGWLGQVEASWPVLLSSVLPNCVRGVRRTGGKKDCLFDLKLVEMVSSSSSGSSKRARALSSGGPVASCLVDGCVSDLSKCREYHRRHKVCEVHSKTAIVVVGGREQRFCQQCSRFHLLLEFDEVKRSCRKRLEGHNRRRRKPQLCSLNRESFLTNLQGFTSYKSNWAPIIKAEEVPQNHQNYSHFPISSNGIYKDRKKFPFLQDNAQEHHQPLLNKTIRMLDSDGALSLLSTPEARSSYINNNPSHQPLAPVNGWAFGSSSSNNVSPTEFLYSEMGNEHVGAMFTSENSDANFHALSWQ</sequence>
<proteinExistence type="predicted"/>
<evidence type="ECO:0000256" key="3">
    <source>
        <dbReference type="ARBA" id="ARBA00022771"/>
    </source>
</evidence>
<evidence type="ECO:0000256" key="6">
    <source>
        <dbReference type="ARBA" id="ARBA00023125"/>
    </source>
</evidence>
<organism evidence="11 12">
    <name type="scientific">Asparagus officinalis</name>
    <name type="common">Garden asparagus</name>
    <dbReference type="NCBI Taxonomy" id="4686"/>
    <lineage>
        <taxon>Eukaryota</taxon>
        <taxon>Viridiplantae</taxon>
        <taxon>Streptophyta</taxon>
        <taxon>Embryophyta</taxon>
        <taxon>Tracheophyta</taxon>
        <taxon>Spermatophyta</taxon>
        <taxon>Magnoliopsida</taxon>
        <taxon>Liliopsida</taxon>
        <taxon>Asparagales</taxon>
        <taxon>Asparagaceae</taxon>
        <taxon>Asparagoideae</taxon>
        <taxon>Asparagus</taxon>
    </lineage>
</organism>
<evidence type="ECO:0000256" key="4">
    <source>
        <dbReference type="ARBA" id="ARBA00022833"/>
    </source>
</evidence>